<comment type="function">
    <text evidence="2">DNA polymerase III is a complex, multichain enzyme responsible for most of the replicative synthesis in bacteria. The epsilon subunit contain the editing function and is a proofreading 3'-5' exonuclease.</text>
</comment>
<dbReference type="PANTHER" id="PTHR30231:SF41">
    <property type="entry name" value="DNA POLYMERASE III SUBUNIT EPSILON"/>
    <property type="match status" value="1"/>
</dbReference>
<dbReference type="RefSeq" id="WP_109868970.1">
    <property type="nucleotide sequence ID" value="NZ_QGNA01000001.1"/>
</dbReference>
<sequence length="231" mass="24387">MAGGVWQSWRSLFTAVPVGSPIAPAAAPLPDGPVEEQPYVVFDLETTGLRPSVSDAIVQIGAVRLEGGVETGSFMTLVHPGRPIPPVSIRYHGVTDEMVADAPKPAQALADFRDFAAGAVLVAHNAAFDLTALAGAAERQGAPRLPNPAMCSMMLARWLDPREPDVSLDGLCGRAGLVIEHRHHALGDARATAALWMSLLSRASARGVLSLPDLAFRSRMAARIAEVAQNF</sequence>
<dbReference type="CDD" id="cd06127">
    <property type="entry name" value="DEDDh"/>
    <property type="match status" value="1"/>
</dbReference>
<dbReference type="FunFam" id="3.30.420.10:FF:000045">
    <property type="entry name" value="3'-5' exonuclease DinG"/>
    <property type="match status" value="1"/>
</dbReference>
<dbReference type="InterPro" id="IPR013520">
    <property type="entry name" value="Ribonucl_H"/>
</dbReference>
<dbReference type="SMART" id="SM00479">
    <property type="entry name" value="EXOIII"/>
    <property type="match status" value="1"/>
</dbReference>
<dbReference type="Proteomes" id="UP000245765">
    <property type="component" value="Unassembled WGS sequence"/>
</dbReference>
<evidence type="ECO:0000256" key="1">
    <source>
        <dbReference type="ARBA" id="ARBA00012417"/>
    </source>
</evidence>
<gene>
    <name evidence="6" type="ORF">DFH01_03400</name>
</gene>
<dbReference type="InterPro" id="IPR006054">
    <property type="entry name" value="DnaQ"/>
</dbReference>
<organism evidence="6 7">
    <name type="scientific">Falsiroseomonas bella</name>
    <dbReference type="NCBI Taxonomy" id="2184016"/>
    <lineage>
        <taxon>Bacteria</taxon>
        <taxon>Pseudomonadati</taxon>
        <taxon>Pseudomonadota</taxon>
        <taxon>Alphaproteobacteria</taxon>
        <taxon>Acetobacterales</taxon>
        <taxon>Roseomonadaceae</taxon>
        <taxon>Falsiroseomonas</taxon>
    </lineage>
</organism>
<dbReference type="GO" id="GO:0003677">
    <property type="term" value="F:DNA binding"/>
    <property type="evidence" value="ECO:0007669"/>
    <property type="project" value="InterPro"/>
</dbReference>
<evidence type="ECO:0000256" key="3">
    <source>
        <dbReference type="ARBA" id="ARBA00026073"/>
    </source>
</evidence>
<reference evidence="7" key="1">
    <citation type="submission" date="2018-05" db="EMBL/GenBank/DDBJ databases">
        <authorList>
            <person name="Du Z."/>
            <person name="Wang X."/>
        </authorList>
    </citation>
    <scope>NUCLEOTIDE SEQUENCE [LARGE SCALE GENOMIC DNA]</scope>
    <source>
        <strain evidence="7">CQN31</strain>
    </source>
</reference>
<evidence type="ECO:0000256" key="4">
    <source>
        <dbReference type="ARBA" id="ARBA00049244"/>
    </source>
</evidence>
<dbReference type="SUPFAM" id="SSF53098">
    <property type="entry name" value="Ribonuclease H-like"/>
    <property type="match status" value="1"/>
</dbReference>
<evidence type="ECO:0000313" key="7">
    <source>
        <dbReference type="Proteomes" id="UP000245765"/>
    </source>
</evidence>
<protein>
    <recommendedName>
        <fullName evidence="1">DNA-directed DNA polymerase</fullName>
        <ecNumber evidence="1">2.7.7.7</ecNumber>
    </recommendedName>
</protein>
<dbReference type="GO" id="GO:0045004">
    <property type="term" value="P:DNA replication proofreading"/>
    <property type="evidence" value="ECO:0007669"/>
    <property type="project" value="TreeGrafter"/>
</dbReference>
<name>A0A317FK61_9PROT</name>
<dbReference type="NCBIfam" id="TIGR00573">
    <property type="entry name" value="dnaq"/>
    <property type="match status" value="1"/>
</dbReference>
<dbReference type="InterPro" id="IPR036397">
    <property type="entry name" value="RNaseH_sf"/>
</dbReference>
<dbReference type="EC" id="2.7.7.7" evidence="1"/>
<dbReference type="OrthoDB" id="9804290at2"/>
<dbReference type="GO" id="GO:0005829">
    <property type="term" value="C:cytosol"/>
    <property type="evidence" value="ECO:0007669"/>
    <property type="project" value="TreeGrafter"/>
</dbReference>
<comment type="catalytic activity">
    <reaction evidence="4">
        <text>DNA(n) + a 2'-deoxyribonucleoside 5'-triphosphate = DNA(n+1) + diphosphate</text>
        <dbReference type="Rhea" id="RHEA:22508"/>
        <dbReference type="Rhea" id="RHEA-COMP:17339"/>
        <dbReference type="Rhea" id="RHEA-COMP:17340"/>
        <dbReference type="ChEBI" id="CHEBI:33019"/>
        <dbReference type="ChEBI" id="CHEBI:61560"/>
        <dbReference type="ChEBI" id="CHEBI:173112"/>
        <dbReference type="EC" id="2.7.7.7"/>
    </reaction>
</comment>
<comment type="subunit">
    <text evidence="3">DNA polymerase III contains a core (composed of alpha, epsilon and theta chains) that associates with a tau subunit. This core dimerizes to form the POLIII' complex. PolIII' associates with the gamma complex (composed of gamma, delta, delta', psi and chi chains) and with the beta chain to form the complete DNA polymerase III complex.</text>
</comment>
<dbReference type="EMBL" id="QGNA01000001">
    <property type="protein sequence ID" value="PWS38349.1"/>
    <property type="molecule type" value="Genomic_DNA"/>
</dbReference>
<dbReference type="GO" id="GO:0008408">
    <property type="term" value="F:3'-5' exonuclease activity"/>
    <property type="evidence" value="ECO:0007669"/>
    <property type="project" value="TreeGrafter"/>
</dbReference>
<evidence type="ECO:0000259" key="5">
    <source>
        <dbReference type="SMART" id="SM00479"/>
    </source>
</evidence>
<keyword evidence="7" id="KW-1185">Reference proteome</keyword>
<accession>A0A317FK61</accession>
<dbReference type="Gene3D" id="3.30.420.10">
    <property type="entry name" value="Ribonuclease H-like superfamily/Ribonuclease H"/>
    <property type="match status" value="1"/>
</dbReference>
<dbReference type="Pfam" id="PF00929">
    <property type="entry name" value="RNase_T"/>
    <property type="match status" value="1"/>
</dbReference>
<dbReference type="PANTHER" id="PTHR30231">
    <property type="entry name" value="DNA POLYMERASE III SUBUNIT EPSILON"/>
    <property type="match status" value="1"/>
</dbReference>
<evidence type="ECO:0000256" key="2">
    <source>
        <dbReference type="ARBA" id="ARBA00025483"/>
    </source>
</evidence>
<dbReference type="GO" id="GO:0003887">
    <property type="term" value="F:DNA-directed DNA polymerase activity"/>
    <property type="evidence" value="ECO:0007669"/>
    <property type="project" value="UniProtKB-EC"/>
</dbReference>
<proteinExistence type="predicted"/>
<feature type="domain" description="Exonuclease" evidence="5">
    <location>
        <begin position="38"/>
        <end position="205"/>
    </location>
</feature>
<comment type="caution">
    <text evidence="6">The sequence shown here is derived from an EMBL/GenBank/DDBJ whole genome shotgun (WGS) entry which is preliminary data.</text>
</comment>
<dbReference type="AlphaFoldDB" id="A0A317FK61"/>
<evidence type="ECO:0000313" key="6">
    <source>
        <dbReference type="EMBL" id="PWS38349.1"/>
    </source>
</evidence>
<dbReference type="InterPro" id="IPR012337">
    <property type="entry name" value="RNaseH-like_sf"/>
</dbReference>